<proteinExistence type="predicted"/>
<dbReference type="AlphaFoldDB" id="A0A3M0KDS9"/>
<comment type="caution">
    <text evidence="2">The sequence shown here is derived from an EMBL/GenBank/DDBJ whole genome shotgun (WGS) entry which is preliminary data.</text>
</comment>
<keyword evidence="3" id="KW-1185">Reference proteome</keyword>
<gene>
    <name evidence="2" type="ORF">DUI87_11475</name>
</gene>
<protein>
    <submittedName>
        <fullName evidence="2">Uncharacterized protein</fullName>
    </submittedName>
</protein>
<evidence type="ECO:0000313" key="2">
    <source>
        <dbReference type="EMBL" id="RMC11356.1"/>
    </source>
</evidence>
<dbReference type="Proteomes" id="UP000269221">
    <property type="component" value="Unassembled WGS sequence"/>
</dbReference>
<accession>A0A3M0KDS9</accession>
<name>A0A3M0KDS9_HIRRU</name>
<reference evidence="2 3" key="1">
    <citation type="submission" date="2018-07" db="EMBL/GenBank/DDBJ databases">
        <title>A high quality draft genome assembly of the barn swallow (H. rustica rustica).</title>
        <authorList>
            <person name="Formenti G."/>
            <person name="Chiara M."/>
            <person name="Poveda L."/>
            <person name="Francoijs K.-J."/>
            <person name="Bonisoli-Alquati A."/>
            <person name="Canova L."/>
            <person name="Gianfranceschi L."/>
            <person name="Horner D.S."/>
            <person name="Saino N."/>
        </authorList>
    </citation>
    <scope>NUCLEOTIDE SEQUENCE [LARGE SCALE GENOMIC DNA]</scope>
    <source>
        <strain evidence="2">Chelidonia</strain>
        <tissue evidence="2">Blood</tissue>
    </source>
</reference>
<organism evidence="2 3">
    <name type="scientific">Hirundo rustica rustica</name>
    <dbReference type="NCBI Taxonomy" id="333673"/>
    <lineage>
        <taxon>Eukaryota</taxon>
        <taxon>Metazoa</taxon>
        <taxon>Chordata</taxon>
        <taxon>Craniata</taxon>
        <taxon>Vertebrata</taxon>
        <taxon>Euteleostomi</taxon>
        <taxon>Archelosauria</taxon>
        <taxon>Archosauria</taxon>
        <taxon>Dinosauria</taxon>
        <taxon>Saurischia</taxon>
        <taxon>Theropoda</taxon>
        <taxon>Coelurosauria</taxon>
        <taxon>Aves</taxon>
        <taxon>Neognathae</taxon>
        <taxon>Neoaves</taxon>
        <taxon>Telluraves</taxon>
        <taxon>Australaves</taxon>
        <taxon>Passeriformes</taxon>
        <taxon>Sylvioidea</taxon>
        <taxon>Hirundinidae</taxon>
        <taxon>Hirundo</taxon>
    </lineage>
</organism>
<dbReference type="EMBL" id="QRBI01000108">
    <property type="protein sequence ID" value="RMC11356.1"/>
    <property type="molecule type" value="Genomic_DNA"/>
</dbReference>
<evidence type="ECO:0000256" key="1">
    <source>
        <dbReference type="SAM" id="MobiDB-lite"/>
    </source>
</evidence>
<feature type="region of interest" description="Disordered" evidence="1">
    <location>
        <begin position="22"/>
        <end position="56"/>
    </location>
</feature>
<feature type="compositionally biased region" description="Polar residues" evidence="1">
    <location>
        <begin position="22"/>
        <end position="35"/>
    </location>
</feature>
<evidence type="ECO:0000313" key="3">
    <source>
        <dbReference type="Proteomes" id="UP000269221"/>
    </source>
</evidence>
<sequence>MLRGELITLYNTLKGAGVGLFSNQQQDERTQSQASPGGFRRKNFFTSSSGGISSPKVGLRNDFQAAPGLARTVLQLLLGAPVVDVALQSSLLAQEEEEEDILSN</sequence>